<accession>A0A0V8CWI0</accession>
<keyword evidence="1" id="KW-0812">Transmembrane</keyword>
<reference evidence="3" key="1">
    <citation type="submission" date="2015-10" db="EMBL/GenBank/DDBJ databases">
        <title>Draft Genome Sequences of 11 Lactococcus lactis subspecies cremoris strains.</title>
        <authorList>
            <person name="Wels M."/>
            <person name="Backus L."/>
            <person name="Boekhorst J."/>
            <person name="Dijkstra A."/>
            <person name="Beerthuizen M."/>
            <person name="Kelly W."/>
            <person name="Siezen R."/>
            <person name="Bachmann H."/>
            <person name="Van Hijum S."/>
        </authorList>
    </citation>
    <scope>NUCLEOTIDE SEQUENCE [LARGE SCALE GENOMIC DNA]</scope>
    <source>
        <strain evidence="3">LMG8520</strain>
    </source>
</reference>
<evidence type="ECO:0000256" key="1">
    <source>
        <dbReference type="SAM" id="Phobius"/>
    </source>
</evidence>
<evidence type="ECO:0000313" key="2">
    <source>
        <dbReference type="EMBL" id="KSU05666.1"/>
    </source>
</evidence>
<keyword evidence="1" id="KW-1133">Transmembrane helix</keyword>
<dbReference type="AlphaFoldDB" id="A0A0V8CWI0"/>
<protein>
    <submittedName>
        <fullName evidence="2">Uncharacterized protein</fullName>
    </submittedName>
</protein>
<dbReference type="PATRIC" id="fig|1360.106.peg.272"/>
<sequence length="70" mass="7908">MTNICIHLIIIPALFSLTKVSLFVLNRNSNKSIKISCQQKSKKLLTEFFSQKNKQLNNLSVKSTSLSVLL</sequence>
<keyword evidence="1" id="KW-0472">Membrane</keyword>
<evidence type="ECO:0000313" key="3">
    <source>
        <dbReference type="Proteomes" id="UP000054230"/>
    </source>
</evidence>
<comment type="caution">
    <text evidence="2">The sequence shown here is derived from an EMBL/GenBank/DDBJ whole genome shotgun (WGS) entry which is preliminary data.</text>
</comment>
<organism evidence="2 3">
    <name type="scientific">Lactococcus lactis subsp. lactis</name>
    <name type="common">Streptococcus lactis</name>
    <dbReference type="NCBI Taxonomy" id="1360"/>
    <lineage>
        <taxon>Bacteria</taxon>
        <taxon>Bacillati</taxon>
        <taxon>Bacillota</taxon>
        <taxon>Bacilli</taxon>
        <taxon>Lactobacillales</taxon>
        <taxon>Streptococcaceae</taxon>
        <taxon>Lactococcus</taxon>
    </lineage>
</organism>
<dbReference type="Proteomes" id="UP000054230">
    <property type="component" value="Unassembled WGS sequence"/>
</dbReference>
<dbReference type="EMBL" id="LKLP01000124">
    <property type="protein sequence ID" value="KSU05666.1"/>
    <property type="molecule type" value="Genomic_DNA"/>
</dbReference>
<proteinExistence type="predicted"/>
<feature type="transmembrane region" description="Helical" evidence="1">
    <location>
        <begin position="6"/>
        <end position="25"/>
    </location>
</feature>
<gene>
    <name evidence="2" type="ORF">LMG8520_2428</name>
</gene>
<name>A0A0V8CWI0_LACLL</name>